<keyword evidence="3" id="KW-1185">Reference proteome</keyword>
<evidence type="ECO:0000313" key="3">
    <source>
        <dbReference type="Proteomes" id="UP001156613"/>
    </source>
</evidence>
<reference evidence="3" key="1">
    <citation type="journal article" date="2019" name="Int. J. Syst. Evol. Microbiol.">
        <title>The Global Catalogue of Microorganisms (GCM) 10K type strain sequencing project: providing services to taxonomists for standard genome sequencing and annotation.</title>
        <authorList>
            <consortium name="The Broad Institute Genomics Platform"/>
            <consortium name="The Broad Institute Genome Sequencing Center for Infectious Disease"/>
            <person name="Wu L."/>
            <person name="Ma J."/>
        </authorList>
    </citation>
    <scope>NUCLEOTIDE SEQUENCE [LARGE SCALE GENOMIC DNA]</scope>
    <source>
        <strain evidence="3">NBRC 3271</strain>
    </source>
</reference>
<organism evidence="2 3">
    <name type="scientific">Gluconobacter japonicus</name>
    <dbReference type="NCBI Taxonomy" id="376620"/>
    <lineage>
        <taxon>Bacteria</taxon>
        <taxon>Pseudomonadati</taxon>
        <taxon>Pseudomonadota</taxon>
        <taxon>Alphaproteobacteria</taxon>
        <taxon>Acetobacterales</taxon>
        <taxon>Acetobacteraceae</taxon>
        <taxon>Gluconobacter</taxon>
    </lineage>
</organism>
<name>A0ABQ5WJ09_GLUJA</name>
<protein>
    <submittedName>
        <fullName evidence="2">Uncharacterized protein</fullName>
    </submittedName>
</protein>
<evidence type="ECO:0000256" key="1">
    <source>
        <dbReference type="SAM" id="MobiDB-lite"/>
    </source>
</evidence>
<sequence>MIITTPSGLVIFIDTADHTVGIAPNGDITVMPGSAVPTGTTEAGQSTSGTVSAVLPDQRHNAERSRSSNWAVFGHPPRQAVLIGAGLLALFSMGYLVSAGTHSRPVQTVPRPTLNVAPRLPSLDAPVLHPAPFPQAQAAPSPNAAFGLD</sequence>
<dbReference type="RefSeq" id="WP_062502983.1">
    <property type="nucleotide sequence ID" value="NZ_BEWO01000022.1"/>
</dbReference>
<accession>A0ABQ5WJ09</accession>
<dbReference type="EMBL" id="BSNT01000061">
    <property type="protein sequence ID" value="GLQ59953.1"/>
    <property type="molecule type" value="Genomic_DNA"/>
</dbReference>
<dbReference type="Proteomes" id="UP001156613">
    <property type="component" value="Unassembled WGS sequence"/>
</dbReference>
<comment type="caution">
    <text evidence="2">The sequence shown here is derived from an EMBL/GenBank/DDBJ whole genome shotgun (WGS) entry which is preliminary data.</text>
</comment>
<feature type="region of interest" description="Disordered" evidence="1">
    <location>
        <begin position="128"/>
        <end position="149"/>
    </location>
</feature>
<evidence type="ECO:0000313" key="2">
    <source>
        <dbReference type="EMBL" id="GLQ59953.1"/>
    </source>
</evidence>
<feature type="compositionally biased region" description="Low complexity" evidence="1">
    <location>
        <begin position="134"/>
        <end position="149"/>
    </location>
</feature>
<proteinExistence type="predicted"/>
<gene>
    <name evidence="2" type="ORF">GCM10010937_17560</name>
</gene>